<dbReference type="PANTHER" id="PTHR48429:SF1">
    <property type="entry name" value="AGENET DOMAIN-CONTAINING PROTEIN"/>
    <property type="match status" value="1"/>
</dbReference>
<feature type="domain" description="Agenet" evidence="3">
    <location>
        <begin position="1803"/>
        <end position="1861"/>
    </location>
</feature>
<evidence type="ECO:0000313" key="5">
    <source>
        <dbReference type="Proteomes" id="UP000585474"/>
    </source>
</evidence>
<keyword evidence="5" id="KW-1185">Reference proteome</keyword>
<feature type="region of interest" description="Disordered" evidence="2">
    <location>
        <begin position="2036"/>
        <end position="2060"/>
    </location>
</feature>
<feature type="compositionally biased region" description="Polar residues" evidence="2">
    <location>
        <begin position="1211"/>
        <end position="1226"/>
    </location>
</feature>
<protein>
    <submittedName>
        <fullName evidence="4">G2484-1 protein</fullName>
    </submittedName>
</protein>
<feature type="region of interest" description="Disordered" evidence="2">
    <location>
        <begin position="492"/>
        <end position="511"/>
    </location>
</feature>
<dbReference type="Pfam" id="PF05641">
    <property type="entry name" value="Agenet"/>
    <property type="match status" value="1"/>
</dbReference>
<keyword evidence="1" id="KW-0175">Coiled coil</keyword>
<feature type="region of interest" description="Disordered" evidence="2">
    <location>
        <begin position="885"/>
        <end position="943"/>
    </location>
</feature>
<dbReference type="InterPro" id="IPR008395">
    <property type="entry name" value="Agenet-like_dom"/>
</dbReference>
<feature type="compositionally biased region" description="Polar residues" evidence="2">
    <location>
        <begin position="1118"/>
        <end position="1135"/>
    </location>
</feature>
<feature type="region of interest" description="Disordered" evidence="2">
    <location>
        <begin position="2111"/>
        <end position="2163"/>
    </location>
</feature>
<dbReference type="Proteomes" id="UP000585474">
    <property type="component" value="Unassembled WGS sequence"/>
</dbReference>
<feature type="region of interest" description="Disordered" evidence="2">
    <location>
        <begin position="233"/>
        <end position="276"/>
    </location>
</feature>
<feature type="compositionally biased region" description="Polar residues" evidence="2">
    <location>
        <begin position="2050"/>
        <end position="2060"/>
    </location>
</feature>
<feature type="domain" description="Agenet" evidence="3">
    <location>
        <begin position="1670"/>
        <end position="1731"/>
    </location>
</feature>
<feature type="region of interest" description="Disordered" evidence="2">
    <location>
        <begin position="1249"/>
        <end position="1274"/>
    </location>
</feature>
<feature type="region of interest" description="Disordered" evidence="2">
    <location>
        <begin position="1564"/>
        <end position="1607"/>
    </location>
</feature>
<dbReference type="InterPro" id="IPR055274">
    <property type="entry name" value="SWO1"/>
</dbReference>
<reference evidence="4 5" key="1">
    <citation type="submission" date="2019-07" db="EMBL/GenBank/DDBJ databases">
        <title>De Novo Assembly of kiwifruit Actinidia rufa.</title>
        <authorList>
            <person name="Sugita-Konishi S."/>
            <person name="Sato K."/>
            <person name="Mori E."/>
            <person name="Abe Y."/>
            <person name="Kisaki G."/>
            <person name="Hamano K."/>
            <person name="Suezawa K."/>
            <person name="Otani M."/>
            <person name="Fukuda T."/>
            <person name="Manabe T."/>
            <person name="Gomi K."/>
            <person name="Tabuchi M."/>
            <person name="Akimitsu K."/>
            <person name="Kataoka I."/>
        </authorList>
    </citation>
    <scope>NUCLEOTIDE SEQUENCE [LARGE SCALE GENOMIC DNA]</scope>
    <source>
        <strain evidence="5">cv. Fuchu</strain>
    </source>
</reference>
<organism evidence="4 5">
    <name type="scientific">Actinidia rufa</name>
    <dbReference type="NCBI Taxonomy" id="165716"/>
    <lineage>
        <taxon>Eukaryota</taxon>
        <taxon>Viridiplantae</taxon>
        <taxon>Streptophyta</taxon>
        <taxon>Embryophyta</taxon>
        <taxon>Tracheophyta</taxon>
        <taxon>Spermatophyta</taxon>
        <taxon>Magnoliopsida</taxon>
        <taxon>eudicotyledons</taxon>
        <taxon>Gunneridae</taxon>
        <taxon>Pentapetalae</taxon>
        <taxon>asterids</taxon>
        <taxon>Ericales</taxon>
        <taxon>Actinidiaceae</taxon>
        <taxon>Actinidia</taxon>
    </lineage>
</organism>
<evidence type="ECO:0000256" key="1">
    <source>
        <dbReference type="SAM" id="Coils"/>
    </source>
</evidence>
<dbReference type="OrthoDB" id="433924at2759"/>
<proteinExistence type="predicted"/>
<evidence type="ECO:0000259" key="3">
    <source>
        <dbReference type="SMART" id="SM00743"/>
    </source>
</evidence>
<feature type="region of interest" description="Disordered" evidence="2">
    <location>
        <begin position="824"/>
        <end position="854"/>
    </location>
</feature>
<feature type="compositionally biased region" description="Basic and acidic residues" evidence="2">
    <location>
        <begin position="916"/>
        <end position="940"/>
    </location>
</feature>
<name>A0A7J0FUV2_9ERIC</name>
<dbReference type="CDD" id="cd20403">
    <property type="entry name" value="Tudor_Agenet_FMRP-like_rpt2"/>
    <property type="match status" value="1"/>
</dbReference>
<evidence type="ECO:0000256" key="2">
    <source>
        <dbReference type="SAM" id="MobiDB-lite"/>
    </source>
</evidence>
<feature type="region of interest" description="Disordered" evidence="2">
    <location>
        <begin position="1206"/>
        <end position="1232"/>
    </location>
</feature>
<feature type="compositionally biased region" description="Basic and acidic residues" evidence="2">
    <location>
        <begin position="495"/>
        <end position="511"/>
    </location>
</feature>
<feature type="compositionally biased region" description="Basic and acidic residues" evidence="2">
    <location>
        <begin position="1595"/>
        <end position="1607"/>
    </location>
</feature>
<sequence>MDYDENDFQGQNLQLAGEESSKFSPVLHPYALPKFDFDDGLQGHLRFDSLVENEVFLGIPSQEDNQWIEDFSRGSSGIEFRSSAAESCSIARRNNVWSEATSSESVEMLLKSVRQEEMVPGETIIEESDACDEFRDLTEQMEHHLKQDDKAKDVMDSEPALPSDECAEHFSNLNDVEGTSKTQEVEKSIHGSSYELDPNVSSGTRGVIVTESMPGVDRECDDVNQTEARISVNESHDNKMQNDSSGSGMQIDDMDSSSKEASVQVLDTTQPEHQVSDNSFENANCLRMDSGKAPAEHQVFSKEADVDDKILKGIAARTDAHNLENLPRSYSEAESTEQHAVESGISNFAEPSSLVLKRGSKLEGHALEISNVKTGIPTSSDNGQAVESSSNYGEELSSLTLACSSTELLGEKHAVQDLKRLDDASVDHKKDSNAGVDVSPPTVAGSMQIFEGNLVSNPNDVHHDQDVSHKEKENAKLPNDSTSTDCDIVESLSSGKRDEPLSQGEDMKGNNEEVHELECATTARNEPALNVGIEKTNLALHDTVDGLPLLSKSGVTIGKGTDHLDETKKTEDEGPKEANVLALKESSQGASELRPLLELEKDAPHTSACKLLHEDVDQSLTLETCNSASGTEHGLSMDMTFNTASGSEQIAKATKTCQNSSNSSSKLEACHALCDSAVIEGDSSERLLVPGNHEEAPVEKIHEVASVKVTEIDILLYDLWIDGMKLHLVSSSWRRATEVFELVFGMVITRAGEDAMKWKVRKWRIVVGEGISADSVKLDRGVPTVGCIVLSQREKEKEGVKEPMGEGFPVSVVSFHLTSQNVSRDNAAKDERSFTSEAHSSAGPLERETSKDGQSCIQPMASVVEGSPSTSSVGQMDPKKVLELSHRSSQAPDGEIARGGSKATPERKTRRASRSTGKESVKRGKHKETTPLRQTERGDRSCSVSASLAGTGQFVQFEGLRPLGKVESSGTIPCGVVSMPTSNLPDLNTSTPPSALFQQPFTDLQQVQLRAQIFVYGSLIQGAAPDEACMVSAYGASDGGRSVWEPVWRACMERIQGQKPHPNKPETPVQPRSGARPPDQSIKRGAHQSKVASSPLGQASSKGTTSPVVNSMIPLSSPLWNISTPPDGLQSNGMQRTGPLDYHQPLAPLRPFQTPSTRGFVGHNASWLSQTPFPGQWVASPQTSAFDANARFSLLPMTETVKLTPVKESSAPVSSGTKLASPSNLVHSKGPSLVAENSSLSGMKEISVLPGQNSTDLKPRKRKKVTASEDLGRNSLLAQTRTKSVSAPVVTSHLSSSVIVSTPAFFASKTDASKSITAVSPMPSTDHLKRGEQKGEQKLIISEEISSKVEEAKRQAEDAEALAAAAVSHSQSVWSQLDKQKNSGLTPDAETKLASASVAVAAAASVAKAAAAAAKIASNAALQAKLMADEVLISSRTGNPSLTNASSLPDVNNLGKTTAASILMGGNRGNCSSSVIVAAREAARRRVEATSAASKQAENLDDILKAAELAAEAVSQAGKIVAMGDPLPLNELIEAGPEGYWRVPQMPPNVIPNSDIRERSKVDIIEDGVNVPGSHSKDGPSEEAKTKNRGFSPLAREDSKESKEDHLRAVDGISSSFTTGETDARGKRSRRASDLAKTIGVVPESEIGSRSASITAQDDYQKVVGIVKDNSIKEGCLVEVRKDSHDFKTAWFSANVLSLKDGKAFVCYTELQSDEGEPCRTLDTWLRVWDSTSLVGHTCTGHPYLSPCKIDCRCHAWSSGLLREWVALEGEANNAPIVRIAHPMITMKFEGTRKRRRAAMGDYVGSVGDRVDVWMQDCWREGVVTEKNKTDDTTLTVHFPAERETSVVKAWHLRKTLIWKDGEWIEWSSSREKDPFSQGDTPQEKRLKLGIPAIEGREKDKLPNNIEFVESRKPDEPRFLPLSANEKIFKPDEPRFLPLSANEKIFNVGKSTGDQNKPNALRTIRTGLQKEGSRVIFGVPKPGKKRKFMEVSKHYVAEKSSKTNESNDSVKFAKYLMPQGRPGSRGWNNTKIVPKEKQAAESRTRALRSGKSQGVSGRTFPQNDRVLASALSAQNDGTAIDHMIKGSVSTEENVSGQQDLMEFGSVSNREGVAEGPVSFSSRALPSNASLKKTSTSNAKSERVDGGKLAPSSRKLAKAEVKDNLTSGDLGSKLEVAERRRSNRRIQPTSRLLEGLQSSLIISKIPAVPHDRSHRSQNRAYYPPALLQGKTTVEMNFQNDGMKEI</sequence>
<evidence type="ECO:0000313" key="4">
    <source>
        <dbReference type="EMBL" id="GFZ01960.1"/>
    </source>
</evidence>
<dbReference type="PANTHER" id="PTHR48429">
    <property type="entry name" value="AGENET DOMAIN-CONTAINING PROTEIN"/>
    <property type="match status" value="1"/>
</dbReference>
<feature type="compositionally biased region" description="Basic and acidic residues" evidence="2">
    <location>
        <begin position="460"/>
        <end position="475"/>
    </location>
</feature>
<dbReference type="SMART" id="SM00743">
    <property type="entry name" value="Agenet"/>
    <property type="match status" value="2"/>
</dbReference>
<feature type="region of interest" description="Disordered" evidence="2">
    <location>
        <begin position="179"/>
        <end position="203"/>
    </location>
</feature>
<feature type="coiled-coil region" evidence="1">
    <location>
        <begin position="1342"/>
        <end position="1369"/>
    </location>
</feature>
<feature type="compositionally biased region" description="Polar residues" evidence="2">
    <location>
        <begin position="259"/>
        <end position="276"/>
    </location>
</feature>
<feature type="region of interest" description="Disordered" evidence="2">
    <location>
        <begin position="1"/>
        <end position="20"/>
    </location>
</feature>
<comment type="caution">
    <text evidence="4">The sequence shown here is derived from an EMBL/GenBank/DDBJ whole genome shotgun (WGS) entry which is preliminary data.</text>
</comment>
<feature type="compositionally biased region" description="Polar residues" evidence="2">
    <location>
        <begin position="1090"/>
        <end position="1109"/>
    </location>
</feature>
<accession>A0A7J0FUV2</accession>
<feature type="region of interest" description="Disordered" evidence="2">
    <location>
        <begin position="453"/>
        <end position="487"/>
    </location>
</feature>
<gene>
    <name evidence="4" type="ORF">Acr_15g0005690</name>
</gene>
<dbReference type="EMBL" id="BJWL01000015">
    <property type="protein sequence ID" value="GFZ01960.1"/>
    <property type="molecule type" value="Genomic_DNA"/>
</dbReference>
<feature type="compositionally biased region" description="Basic and acidic residues" evidence="2">
    <location>
        <begin position="1575"/>
        <end position="1586"/>
    </location>
</feature>
<dbReference type="InterPro" id="IPR014002">
    <property type="entry name" value="Agenet_dom_plant"/>
</dbReference>
<feature type="region of interest" description="Disordered" evidence="2">
    <location>
        <begin position="1054"/>
        <end position="1141"/>
    </location>
</feature>
<feature type="compositionally biased region" description="Polar residues" evidence="2">
    <location>
        <begin position="2118"/>
        <end position="2138"/>
    </location>
</feature>